<dbReference type="EMBL" id="MT144500">
    <property type="protein sequence ID" value="QJA54365.1"/>
    <property type="molecule type" value="Genomic_DNA"/>
</dbReference>
<evidence type="ECO:0000313" key="2">
    <source>
        <dbReference type="EMBL" id="QJI03417.1"/>
    </source>
</evidence>
<sequence>MIKIYPPTKEGSKEMFDDFEKGDFDRKERLENAQDISNELEIEASLEAKNAYDEKLEAEAREQTDNEEYLKEMELREQEKVDYGELDRNSL</sequence>
<gene>
    <name evidence="1" type="ORF">TM448A04661_0006</name>
    <name evidence="2" type="ORF">TM448B04495_0005</name>
</gene>
<organism evidence="1">
    <name type="scientific">viral metagenome</name>
    <dbReference type="NCBI Taxonomy" id="1070528"/>
    <lineage>
        <taxon>unclassified sequences</taxon>
        <taxon>metagenomes</taxon>
        <taxon>organismal metagenomes</taxon>
    </lineage>
</organism>
<dbReference type="AlphaFoldDB" id="A0A6H2A4B8"/>
<accession>A0A6H2A4B8</accession>
<proteinExistence type="predicted"/>
<dbReference type="EMBL" id="MT145086">
    <property type="protein sequence ID" value="QJI03417.1"/>
    <property type="molecule type" value="Genomic_DNA"/>
</dbReference>
<evidence type="ECO:0000313" key="1">
    <source>
        <dbReference type="EMBL" id="QJA54365.1"/>
    </source>
</evidence>
<reference evidence="1" key="1">
    <citation type="submission" date="2020-03" db="EMBL/GenBank/DDBJ databases">
        <title>The deep terrestrial virosphere.</title>
        <authorList>
            <person name="Holmfeldt K."/>
            <person name="Nilsson E."/>
            <person name="Simone D."/>
            <person name="Lopez-Fernandez M."/>
            <person name="Wu X."/>
            <person name="de Brujin I."/>
            <person name="Lundin D."/>
            <person name="Andersson A."/>
            <person name="Bertilsson S."/>
            <person name="Dopson M."/>
        </authorList>
    </citation>
    <scope>NUCLEOTIDE SEQUENCE</scope>
    <source>
        <strain evidence="1">TM448A04661</strain>
        <strain evidence="2">TM448B04495</strain>
    </source>
</reference>
<protein>
    <submittedName>
        <fullName evidence="1">Uncharacterized protein</fullName>
    </submittedName>
</protein>
<name>A0A6H2A4B8_9ZZZZ</name>